<feature type="signal peptide" evidence="4">
    <location>
        <begin position="1"/>
        <end position="20"/>
    </location>
</feature>
<accession>A0A0R3MLH6</accession>
<comment type="caution">
    <text evidence="6">The sequence shown here is derived from an EMBL/GenBank/DDBJ whole genome shotgun (WGS) entry which is preliminary data.</text>
</comment>
<gene>
    <name evidence="6" type="ORF">CQ13_31360</name>
</gene>
<dbReference type="PANTHER" id="PTHR30290">
    <property type="entry name" value="PERIPLASMIC BINDING COMPONENT OF ABC TRANSPORTER"/>
    <property type="match status" value="1"/>
</dbReference>
<dbReference type="Pfam" id="PF00496">
    <property type="entry name" value="SBP_bac_5"/>
    <property type="match status" value="1"/>
</dbReference>
<dbReference type="InterPro" id="IPR039424">
    <property type="entry name" value="SBP_5"/>
</dbReference>
<comment type="subcellular location">
    <subcellularLocation>
        <location evidence="1">Periplasm</location>
    </subcellularLocation>
</comment>
<proteinExistence type="inferred from homology"/>
<evidence type="ECO:0000313" key="7">
    <source>
        <dbReference type="Proteomes" id="UP000052023"/>
    </source>
</evidence>
<dbReference type="EMBL" id="LLYA01000173">
    <property type="protein sequence ID" value="KRR21060.1"/>
    <property type="molecule type" value="Genomic_DNA"/>
</dbReference>
<dbReference type="PIRSF" id="PIRSF002741">
    <property type="entry name" value="MppA"/>
    <property type="match status" value="1"/>
</dbReference>
<dbReference type="PANTHER" id="PTHR30290:SF38">
    <property type="entry name" value="D,D-DIPEPTIDE-BINDING PERIPLASMIC PROTEIN DDPA-RELATED"/>
    <property type="match status" value="1"/>
</dbReference>
<evidence type="ECO:0000259" key="5">
    <source>
        <dbReference type="Pfam" id="PF00496"/>
    </source>
</evidence>
<keyword evidence="7" id="KW-1185">Reference proteome</keyword>
<sequence length="499" mass="55582">MKRLLFASLVSLAVTSGVQAQSLRFGFNEDVDVLDPTLSRGFTTRMIFSALCDKLIDISPDLKFTPQLATSWSWSDDNLSLTLKLRPNVVFHDGEPFNAEAVKYSIERHQSMTGSQRKAELGPLKSVEAVDSLTVKLNLSAPFVPLVGYLSDRAGMMVSPKAARELGDKFTTAPVCAGPFKFKERVAQDRIVVDKFDKYWNKDNIHLDQIVFRTLPDPTVRLANLRSGQLDLIERIAPIDVAGVKSEGRFAVEENTELGWNGLLYNVGAGEKAKGPMGSDPRIREAFELSIDRDGLVQAMSKGQYTPGNQWVSPSNAYYDKQLPIQKRDIAKAKALLAAAGKPNPVVTLVTPTQTETVQFAQIIQAMTRDAGFDVKIQATEFATALDITQKGDFEMFTYFWSGRTDPDGNIYNFTACNAPLNIGKYCNPDVDASLQAARRTADPEARRKAWAQAAALILKDRPMLFAFHRKYFWGRKKEMKNFVAYPDGLVRFTNLKLN</sequence>
<dbReference type="OrthoDB" id="9803988at2"/>
<dbReference type="GO" id="GO:1904680">
    <property type="term" value="F:peptide transmembrane transporter activity"/>
    <property type="evidence" value="ECO:0007669"/>
    <property type="project" value="TreeGrafter"/>
</dbReference>
<dbReference type="Proteomes" id="UP000052023">
    <property type="component" value="Unassembled WGS sequence"/>
</dbReference>
<feature type="chain" id="PRO_5006444294" evidence="4">
    <location>
        <begin position="21"/>
        <end position="499"/>
    </location>
</feature>
<dbReference type="SUPFAM" id="SSF53850">
    <property type="entry name" value="Periplasmic binding protein-like II"/>
    <property type="match status" value="1"/>
</dbReference>
<reference evidence="6 7" key="1">
    <citation type="submission" date="2014-03" db="EMBL/GenBank/DDBJ databases">
        <title>Bradyrhizobium valentinum sp. nov., isolated from effective nodules of Lupinus mariae-josephae, a lupine endemic of basic-lime soils in Eastern Spain.</title>
        <authorList>
            <person name="Duran D."/>
            <person name="Rey L."/>
            <person name="Navarro A."/>
            <person name="Busquets A."/>
            <person name="Imperial J."/>
            <person name="Ruiz-Argueso T."/>
        </authorList>
    </citation>
    <scope>NUCLEOTIDE SEQUENCE [LARGE SCALE GENOMIC DNA]</scope>
    <source>
        <strain evidence="6 7">Ro19</strain>
    </source>
</reference>
<dbReference type="InterPro" id="IPR000914">
    <property type="entry name" value="SBP_5_dom"/>
</dbReference>
<evidence type="ECO:0000256" key="2">
    <source>
        <dbReference type="ARBA" id="ARBA00005695"/>
    </source>
</evidence>
<dbReference type="GO" id="GO:0030288">
    <property type="term" value="C:outer membrane-bounded periplasmic space"/>
    <property type="evidence" value="ECO:0007669"/>
    <property type="project" value="UniProtKB-ARBA"/>
</dbReference>
<evidence type="ECO:0000256" key="3">
    <source>
        <dbReference type="ARBA" id="ARBA00022729"/>
    </source>
</evidence>
<organism evidence="6 7">
    <name type="scientific">Bradyrhizobium retamae</name>
    <dbReference type="NCBI Taxonomy" id="1300035"/>
    <lineage>
        <taxon>Bacteria</taxon>
        <taxon>Pseudomonadati</taxon>
        <taxon>Pseudomonadota</taxon>
        <taxon>Alphaproteobacteria</taxon>
        <taxon>Hyphomicrobiales</taxon>
        <taxon>Nitrobacteraceae</taxon>
        <taxon>Bradyrhizobium</taxon>
    </lineage>
</organism>
<evidence type="ECO:0000256" key="4">
    <source>
        <dbReference type="SAM" id="SignalP"/>
    </source>
</evidence>
<protein>
    <submittedName>
        <fullName evidence="6">ABC transporter substrate-binding protein</fullName>
    </submittedName>
</protein>
<dbReference type="Gene3D" id="3.10.105.10">
    <property type="entry name" value="Dipeptide-binding Protein, Domain 3"/>
    <property type="match status" value="1"/>
</dbReference>
<dbReference type="Gene3D" id="3.90.76.10">
    <property type="entry name" value="Dipeptide-binding Protein, Domain 1"/>
    <property type="match status" value="1"/>
</dbReference>
<keyword evidence="3 4" id="KW-0732">Signal</keyword>
<feature type="domain" description="Solute-binding protein family 5" evidence="5">
    <location>
        <begin position="63"/>
        <end position="418"/>
    </location>
</feature>
<dbReference type="GO" id="GO:0043190">
    <property type="term" value="C:ATP-binding cassette (ABC) transporter complex"/>
    <property type="evidence" value="ECO:0007669"/>
    <property type="project" value="InterPro"/>
</dbReference>
<evidence type="ECO:0000256" key="1">
    <source>
        <dbReference type="ARBA" id="ARBA00004418"/>
    </source>
</evidence>
<name>A0A0R3MLH6_9BRAD</name>
<dbReference type="GO" id="GO:0015833">
    <property type="term" value="P:peptide transport"/>
    <property type="evidence" value="ECO:0007669"/>
    <property type="project" value="TreeGrafter"/>
</dbReference>
<dbReference type="AlphaFoldDB" id="A0A0R3MLH6"/>
<comment type="similarity">
    <text evidence="2">Belongs to the bacterial solute-binding protein 5 family.</text>
</comment>
<dbReference type="Gene3D" id="3.40.190.10">
    <property type="entry name" value="Periplasmic binding protein-like II"/>
    <property type="match status" value="1"/>
</dbReference>
<dbReference type="CDD" id="cd08511">
    <property type="entry name" value="PBP2_NikA_DppA_OppA_like_5"/>
    <property type="match status" value="1"/>
</dbReference>
<dbReference type="InterPro" id="IPR030678">
    <property type="entry name" value="Peptide/Ni-bd"/>
</dbReference>
<evidence type="ECO:0000313" key="6">
    <source>
        <dbReference type="EMBL" id="KRR21060.1"/>
    </source>
</evidence>
<dbReference type="RefSeq" id="WP_057845976.1">
    <property type="nucleotide sequence ID" value="NZ_LLYA01000173.1"/>
</dbReference>